<accession>A0AAD9IXV0</accession>
<organism evidence="1 2">
    <name type="scientific">Paralvinella palmiformis</name>
    <dbReference type="NCBI Taxonomy" id="53620"/>
    <lineage>
        <taxon>Eukaryota</taxon>
        <taxon>Metazoa</taxon>
        <taxon>Spiralia</taxon>
        <taxon>Lophotrochozoa</taxon>
        <taxon>Annelida</taxon>
        <taxon>Polychaeta</taxon>
        <taxon>Sedentaria</taxon>
        <taxon>Canalipalpata</taxon>
        <taxon>Terebellida</taxon>
        <taxon>Terebelliformia</taxon>
        <taxon>Alvinellidae</taxon>
        <taxon>Paralvinella</taxon>
    </lineage>
</organism>
<protein>
    <submittedName>
        <fullName evidence="1">Uncharacterized protein</fullName>
    </submittedName>
</protein>
<reference evidence="1" key="1">
    <citation type="journal article" date="2023" name="Mol. Biol. Evol.">
        <title>Third-Generation Sequencing Reveals the Adaptive Role of the Epigenome in Three Deep-Sea Polychaetes.</title>
        <authorList>
            <person name="Perez M."/>
            <person name="Aroh O."/>
            <person name="Sun Y."/>
            <person name="Lan Y."/>
            <person name="Juniper S.K."/>
            <person name="Young C.R."/>
            <person name="Angers B."/>
            <person name="Qian P.Y."/>
        </authorList>
    </citation>
    <scope>NUCLEOTIDE SEQUENCE</scope>
    <source>
        <strain evidence="1">P08H-3</strain>
    </source>
</reference>
<sequence>MPTHGKAHRRIYAPSLRKPLMFVVCYHLDKANTVYPGSGRGEWVLSGLSTNGNRSLTVNTPDSSVYNLCLLPVALVFNPCLLPVAHINTLCRLLVTFLLCSLRWLPVAHA</sequence>
<gene>
    <name evidence="1" type="ORF">LSH36_1000g00005</name>
</gene>
<name>A0AAD9IXV0_9ANNE</name>
<dbReference type="Proteomes" id="UP001208570">
    <property type="component" value="Unassembled WGS sequence"/>
</dbReference>
<comment type="caution">
    <text evidence="1">The sequence shown here is derived from an EMBL/GenBank/DDBJ whole genome shotgun (WGS) entry which is preliminary data.</text>
</comment>
<evidence type="ECO:0000313" key="1">
    <source>
        <dbReference type="EMBL" id="KAK2142070.1"/>
    </source>
</evidence>
<dbReference type="AlphaFoldDB" id="A0AAD9IXV0"/>
<keyword evidence="2" id="KW-1185">Reference proteome</keyword>
<proteinExistence type="predicted"/>
<evidence type="ECO:0000313" key="2">
    <source>
        <dbReference type="Proteomes" id="UP001208570"/>
    </source>
</evidence>
<dbReference type="EMBL" id="JAODUP010001000">
    <property type="protein sequence ID" value="KAK2142070.1"/>
    <property type="molecule type" value="Genomic_DNA"/>
</dbReference>